<dbReference type="OrthoDB" id="9804951at2"/>
<gene>
    <name evidence="6" type="ORF">KT71_09452</name>
</gene>
<dbReference type="Gene3D" id="3.20.20.450">
    <property type="entry name" value="EAL domain"/>
    <property type="match status" value="1"/>
</dbReference>
<dbReference type="InterPro" id="IPR000160">
    <property type="entry name" value="GGDEF_dom"/>
</dbReference>
<dbReference type="EMBL" id="AAOA02000003">
    <property type="protein sequence ID" value="EAQ98842.1"/>
    <property type="molecule type" value="Genomic_DNA"/>
</dbReference>
<dbReference type="GO" id="GO:0000160">
    <property type="term" value="P:phosphorelay signal transduction system"/>
    <property type="evidence" value="ECO:0007669"/>
    <property type="project" value="InterPro"/>
</dbReference>
<dbReference type="HOGENOM" id="CLU_000445_70_50_6"/>
<dbReference type="PROSITE" id="PS50887">
    <property type="entry name" value="GGDEF"/>
    <property type="match status" value="1"/>
</dbReference>
<organism evidence="6 7">
    <name type="scientific">Congregibacter litoralis KT71</name>
    <dbReference type="NCBI Taxonomy" id="314285"/>
    <lineage>
        <taxon>Bacteria</taxon>
        <taxon>Pseudomonadati</taxon>
        <taxon>Pseudomonadota</taxon>
        <taxon>Gammaproteobacteria</taxon>
        <taxon>Cellvibrionales</taxon>
        <taxon>Halieaceae</taxon>
        <taxon>Congregibacter</taxon>
    </lineage>
</organism>
<dbReference type="PANTHER" id="PTHR44757:SF2">
    <property type="entry name" value="BIOFILM ARCHITECTURE MAINTENANCE PROTEIN MBAA"/>
    <property type="match status" value="1"/>
</dbReference>
<dbReference type="Pfam" id="PF00563">
    <property type="entry name" value="EAL"/>
    <property type="match status" value="1"/>
</dbReference>
<dbReference type="PANTHER" id="PTHR44757">
    <property type="entry name" value="DIGUANYLATE CYCLASE DGCP"/>
    <property type="match status" value="1"/>
</dbReference>
<dbReference type="InterPro" id="IPR029787">
    <property type="entry name" value="Nucleotide_cyclase"/>
</dbReference>
<keyword evidence="7" id="KW-1185">Reference proteome</keyword>
<sequence>MKVLIVDDDVVDRRLIKRTLNSMATQFHEIREATSVNEGLQAIEEERFDVILLDYSMPEVDGIEMVIELRSKPDLGNTAIVMVSASEDPQLALNCIEVGAQDFIPKNEINQGKLSKAIVHARKRFEVEQRMHESYLAVKRMAERDPLTGLSNRYHFEEILKVMIATNRRLNNSVALLALDLDDFKNVNDTLGHGVGDQVLIEAVNRISTCLRENEGFARMGGDEFAIIIGGVANLQEVSAIANRILGKFTTPFTCDGVEISCGVSIGAALCPADTTAPNQLMKCADIAMYRSKQSGKNKICFYEARYQAEFHRRVGIRNEIGSILKDSGFRLFYQPIYDAKTSKIVGTEALVRWPEKDPSYGPDEFIPIAEESRMIDGLGKWVITTAIKQLAKWQETNSLLTMSINISPVQLEHDDLLSCLSDAITAAKVAPESVVLEITETAFFKHSDKISDALHALSQHGFKIALDDFGMGFSSIAHLMDYPIDIVKLDKSMQIPSATGGRRQQVLAGLALMLRQLNFEIVAEGIETAAQQDNCIGLELDKLQGFLLARPMPASDLQTLLAAADE</sequence>
<evidence type="ECO:0000259" key="5">
    <source>
        <dbReference type="PROSITE" id="PS50887"/>
    </source>
</evidence>
<dbReference type="InterPro" id="IPR001633">
    <property type="entry name" value="EAL_dom"/>
</dbReference>
<dbReference type="InterPro" id="IPR011006">
    <property type="entry name" value="CheY-like_superfamily"/>
</dbReference>
<evidence type="ECO:0000313" key="7">
    <source>
        <dbReference type="Proteomes" id="UP000019205"/>
    </source>
</evidence>
<evidence type="ECO:0000256" key="2">
    <source>
        <dbReference type="PROSITE-ProRule" id="PRU00169"/>
    </source>
</evidence>
<feature type="domain" description="Response regulatory" evidence="3">
    <location>
        <begin position="2"/>
        <end position="121"/>
    </location>
</feature>
<dbReference type="Gene3D" id="3.40.50.2300">
    <property type="match status" value="1"/>
</dbReference>
<dbReference type="PROSITE" id="PS50110">
    <property type="entry name" value="RESPONSE_REGULATORY"/>
    <property type="match status" value="1"/>
</dbReference>
<reference evidence="6 7" key="2">
    <citation type="journal article" date="2009" name="PLoS ONE">
        <title>The photosynthetic apparatus and its regulation in the aerobic gammaproteobacterium Congregibacter litoralis gen. nov., sp. nov.</title>
        <authorList>
            <person name="Spring S."/>
            <person name="Lunsdorf H."/>
            <person name="Fuchs B.M."/>
            <person name="Tindall B.J."/>
        </authorList>
    </citation>
    <scope>NUCLEOTIDE SEQUENCE [LARGE SCALE GENOMIC DNA]</scope>
    <source>
        <strain evidence="6">KT71</strain>
    </source>
</reference>
<feature type="modified residue" description="4-aspartylphosphate" evidence="2">
    <location>
        <position position="54"/>
    </location>
</feature>
<dbReference type="SUPFAM" id="SSF141868">
    <property type="entry name" value="EAL domain-like"/>
    <property type="match status" value="1"/>
</dbReference>
<feature type="domain" description="EAL" evidence="4">
    <location>
        <begin position="314"/>
        <end position="566"/>
    </location>
</feature>
<dbReference type="NCBIfam" id="TIGR00254">
    <property type="entry name" value="GGDEF"/>
    <property type="match status" value="1"/>
</dbReference>
<name>A4A4X1_9GAMM</name>
<dbReference type="InterPro" id="IPR001789">
    <property type="entry name" value="Sig_transdc_resp-reg_receiver"/>
</dbReference>
<dbReference type="AlphaFoldDB" id="A4A4X1"/>
<dbReference type="SUPFAM" id="SSF52172">
    <property type="entry name" value="CheY-like"/>
    <property type="match status" value="1"/>
</dbReference>
<dbReference type="CDD" id="cd01949">
    <property type="entry name" value="GGDEF"/>
    <property type="match status" value="1"/>
</dbReference>
<dbReference type="STRING" id="314285.KT71_09452"/>
<dbReference type="RefSeq" id="WP_008294320.1">
    <property type="nucleotide sequence ID" value="NZ_CM002299.1"/>
</dbReference>
<dbReference type="Proteomes" id="UP000019205">
    <property type="component" value="Chromosome"/>
</dbReference>
<dbReference type="CDD" id="cd00156">
    <property type="entry name" value="REC"/>
    <property type="match status" value="1"/>
</dbReference>
<evidence type="ECO:0000259" key="3">
    <source>
        <dbReference type="PROSITE" id="PS50110"/>
    </source>
</evidence>
<dbReference type="FunFam" id="3.30.70.270:FF:000001">
    <property type="entry name" value="Diguanylate cyclase domain protein"/>
    <property type="match status" value="1"/>
</dbReference>
<dbReference type="Pfam" id="PF00990">
    <property type="entry name" value="GGDEF"/>
    <property type="match status" value="1"/>
</dbReference>
<reference evidence="6 7" key="1">
    <citation type="journal article" date="2007" name="Proc. Natl. Acad. Sci. U.S.A.">
        <title>Characterization of a marine gammaproteobacterium capable of aerobic anoxygenic photosynthesis.</title>
        <authorList>
            <person name="Fuchs B.M."/>
            <person name="Spring S."/>
            <person name="Teeling H."/>
            <person name="Quast C."/>
            <person name="Wulf J."/>
            <person name="Schattenhofer M."/>
            <person name="Yan S."/>
            <person name="Ferriera S."/>
            <person name="Johnson J."/>
            <person name="Glockner F.O."/>
            <person name="Amann R."/>
        </authorList>
    </citation>
    <scope>NUCLEOTIDE SEQUENCE [LARGE SCALE GENOMIC DNA]</scope>
    <source>
        <strain evidence="6">KT71</strain>
    </source>
</reference>
<comment type="caution">
    <text evidence="6">The sequence shown here is derived from an EMBL/GenBank/DDBJ whole genome shotgun (WGS) entry which is preliminary data.</text>
</comment>
<evidence type="ECO:0000256" key="1">
    <source>
        <dbReference type="ARBA" id="ARBA00001946"/>
    </source>
</evidence>
<dbReference type="SMART" id="SM00052">
    <property type="entry name" value="EAL"/>
    <property type="match status" value="1"/>
</dbReference>
<comment type="cofactor">
    <cofactor evidence="1">
        <name>Mg(2+)</name>
        <dbReference type="ChEBI" id="CHEBI:18420"/>
    </cofactor>
</comment>
<dbReference type="SMART" id="SM00448">
    <property type="entry name" value="REC"/>
    <property type="match status" value="1"/>
</dbReference>
<dbReference type="eggNOG" id="COG5001">
    <property type="taxonomic scope" value="Bacteria"/>
</dbReference>
<dbReference type="Pfam" id="PF00072">
    <property type="entry name" value="Response_reg"/>
    <property type="match status" value="1"/>
</dbReference>
<proteinExistence type="predicted"/>
<dbReference type="GO" id="GO:0003824">
    <property type="term" value="F:catalytic activity"/>
    <property type="evidence" value="ECO:0007669"/>
    <property type="project" value="UniProtKB-ARBA"/>
</dbReference>
<keyword evidence="2" id="KW-0597">Phosphoprotein</keyword>
<dbReference type="InterPro" id="IPR043128">
    <property type="entry name" value="Rev_trsase/Diguanyl_cyclase"/>
</dbReference>
<dbReference type="Gene3D" id="3.30.70.270">
    <property type="match status" value="1"/>
</dbReference>
<dbReference type="SUPFAM" id="SSF55073">
    <property type="entry name" value="Nucleotide cyclase"/>
    <property type="match status" value="1"/>
</dbReference>
<evidence type="ECO:0000313" key="6">
    <source>
        <dbReference type="EMBL" id="EAQ98842.1"/>
    </source>
</evidence>
<dbReference type="PROSITE" id="PS50883">
    <property type="entry name" value="EAL"/>
    <property type="match status" value="1"/>
</dbReference>
<dbReference type="CDD" id="cd01948">
    <property type="entry name" value="EAL"/>
    <property type="match status" value="1"/>
</dbReference>
<dbReference type="SMART" id="SM00267">
    <property type="entry name" value="GGDEF"/>
    <property type="match status" value="1"/>
</dbReference>
<protein>
    <submittedName>
        <fullName evidence="6">Response regulator receiver modulated diguanylate cyclase/phosphodiesterase</fullName>
    </submittedName>
</protein>
<dbReference type="InterPro" id="IPR035919">
    <property type="entry name" value="EAL_sf"/>
</dbReference>
<evidence type="ECO:0000259" key="4">
    <source>
        <dbReference type="PROSITE" id="PS50883"/>
    </source>
</evidence>
<feature type="domain" description="GGDEF" evidence="5">
    <location>
        <begin position="172"/>
        <end position="305"/>
    </location>
</feature>
<dbReference type="InterPro" id="IPR052155">
    <property type="entry name" value="Biofilm_reg_signaling"/>
</dbReference>
<accession>A4A4X1</accession>